<keyword evidence="2" id="KW-0319">Glycerol metabolism</keyword>
<dbReference type="EMBL" id="BQKI01000080">
    <property type="protein sequence ID" value="GJN28250.1"/>
    <property type="molecule type" value="Genomic_DNA"/>
</dbReference>
<gene>
    <name evidence="6" type="primary">gb16354</name>
    <name evidence="6" type="ORF">PR202_gb16354</name>
</gene>
<dbReference type="PANTHER" id="PTHR47449">
    <property type="entry name" value="GLYCEROPHOSPHODIESTER PHOSPHODIESTERASE GDPD4"/>
    <property type="match status" value="1"/>
</dbReference>
<organism evidence="6 7">
    <name type="scientific">Eleusine coracana subsp. coracana</name>
    <dbReference type="NCBI Taxonomy" id="191504"/>
    <lineage>
        <taxon>Eukaryota</taxon>
        <taxon>Viridiplantae</taxon>
        <taxon>Streptophyta</taxon>
        <taxon>Embryophyta</taxon>
        <taxon>Tracheophyta</taxon>
        <taxon>Spermatophyta</taxon>
        <taxon>Magnoliopsida</taxon>
        <taxon>Liliopsida</taxon>
        <taxon>Poales</taxon>
        <taxon>Poaceae</taxon>
        <taxon>PACMAD clade</taxon>
        <taxon>Chloridoideae</taxon>
        <taxon>Cynodonteae</taxon>
        <taxon>Eleusininae</taxon>
        <taxon>Eleusine</taxon>
    </lineage>
</organism>
<dbReference type="Proteomes" id="UP001054889">
    <property type="component" value="Unassembled WGS sequence"/>
</dbReference>
<evidence type="ECO:0000313" key="6">
    <source>
        <dbReference type="EMBL" id="GJN28250.1"/>
    </source>
</evidence>
<dbReference type="EC" id="3.1.4.46" evidence="1"/>
<comment type="catalytic activity">
    <reaction evidence="3">
        <text>a sn-glycero-3-phosphodiester + H2O = an alcohol + sn-glycerol 3-phosphate + H(+)</text>
        <dbReference type="Rhea" id="RHEA:12969"/>
        <dbReference type="ChEBI" id="CHEBI:15377"/>
        <dbReference type="ChEBI" id="CHEBI:15378"/>
        <dbReference type="ChEBI" id="CHEBI:30879"/>
        <dbReference type="ChEBI" id="CHEBI:57597"/>
        <dbReference type="ChEBI" id="CHEBI:83408"/>
        <dbReference type="EC" id="3.1.4.46"/>
    </reaction>
</comment>
<dbReference type="GO" id="GO:0006071">
    <property type="term" value="P:glycerol metabolic process"/>
    <property type="evidence" value="ECO:0007669"/>
    <property type="project" value="UniProtKB-KW"/>
</dbReference>
<proteinExistence type="predicted"/>
<dbReference type="GO" id="GO:0006629">
    <property type="term" value="P:lipid metabolic process"/>
    <property type="evidence" value="ECO:0007669"/>
    <property type="project" value="InterPro"/>
</dbReference>
<reference evidence="6" key="2">
    <citation type="submission" date="2021-12" db="EMBL/GenBank/DDBJ databases">
        <title>Resequencing data analysis of finger millet.</title>
        <authorList>
            <person name="Hatakeyama M."/>
            <person name="Aluri S."/>
            <person name="Balachadran M.T."/>
            <person name="Sivarajan S.R."/>
            <person name="Poveda L."/>
            <person name="Shimizu-Inatsugi R."/>
            <person name="Schlapbach R."/>
            <person name="Sreeman S.M."/>
            <person name="Shimizu K.K."/>
        </authorList>
    </citation>
    <scope>NUCLEOTIDE SEQUENCE</scope>
</reference>
<keyword evidence="4" id="KW-1133">Transmembrane helix</keyword>
<dbReference type="Pfam" id="PF03009">
    <property type="entry name" value="GDPD"/>
    <property type="match status" value="1"/>
</dbReference>
<evidence type="ECO:0000256" key="1">
    <source>
        <dbReference type="ARBA" id="ARBA00012247"/>
    </source>
</evidence>
<dbReference type="CDD" id="cd08556">
    <property type="entry name" value="GDPD"/>
    <property type="match status" value="1"/>
</dbReference>
<evidence type="ECO:0000256" key="3">
    <source>
        <dbReference type="ARBA" id="ARBA00047512"/>
    </source>
</evidence>
<keyword evidence="4" id="KW-0472">Membrane</keyword>
<dbReference type="InterPro" id="IPR044236">
    <property type="entry name" value="GDPD4"/>
</dbReference>
<dbReference type="PROSITE" id="PS51704">
    <property type="entry name" value="GP_PDE"/>
    <property type="match status" value="1"/>
</dbReference>
<keyword evidence="7" id="KW-1185">Reference proteome</keyword>
<feature type="transmembrane region" description="Helical" evidence="4">
    <location>
        <begin position="44"/>
        <end position="66"/>
    </location>
</feature>
<accession>A0AAV5F012</accession>
<dbReference type="AlphaFoldDB" id="A0AAV5F012"/>
<reference evidence="6" key="1">
    <citation type="journal article" date="2018" name="DNA Res.">
        <title>Multiple hybrid de novo genome assembly of finger millet, an orphan allotetraploid crop.</title>
        <authorList>
            <person name="Hatakeyama M."/>
            <person name="Aluri S."/>
            <person name="Balachadran M.T."/>
            <person name="Sivarajan S.R."/>
            <person name="Patrignani A."/>
            <person name="Gruter S."/>
            <person name="Poveda L."/>
            <person name="Shimizu-Inatsugi R."/>
            <person name="Baeten J."/>
            <person name="Francoijs K.J."/>
            <person name="Nataraja K.N."/>
            <person name="Reddy Y.A.N."/>
            <person name="Phadnis S."/>
            <person name="Ravikumar R.L."/>
            <person name="Schlapbach R."/>
            <person name="Sreeman S.M."/>
            <person name="Shimizu K.K."/>
        </authorList>
    </citation>
    <scope>NUCLEOTIDE SEQUENCE</scope>
</reference>
<evidence type="ECO:0000313" key="7">
    <source>
        <dbReference type="Proteomes" id="UP001054889"/>
    </source>
</evidence>
<evidence type="ECO:0000256" key="2">
    <source>
        <dbReference type="ARBA" id="ARBA00022798"/>
    </source>
</evidence>
<dbReference type="InterPro" id="IPR017946">
    <property type="entry name" value="PLC-like_Pdiesterase_TIM-brl"/>
</dbReference>
<dbReference type="GO" id="GO:0008889">
    <property type="term" value="F:glycerophosphodiester phosphodiesterase activity"/>
    <property type="evidence" value="ECO:0007669"/>
    <property type="project" value="UniProtKB-EC"/>
</dbReference>
<dbReference type="PANTHER" id="PTHR47449:SF2">
    <property type="entry name" value="GLYCEROPHOSPHODIESTER PHOSPHODIESTERASE GDPD4"/>
    <property type="match status" value="1"/>
</dbReference>
<dbReference type="InterPro" id="IPR030395">
    <property type="entry name" value="GP_PDE_dom"/>
</dbReference>
<evidence type="ECO:0000256" key="4">
    <source>
        <dbReference type="SAM" id="Phobius"/>
    </source>
</evidence>
<protein>
    <recommendedName>
        <fullName evidence="1">glycerophosphodiester phosphodiesterase</fullName>
        <ecNumber evidence="1">3.1.4.46</ecNumber>
    </recommendedName>
</protein>
<evidence type="ECO:0000259" key="5">
    <source>
        <dbReference type="PROSITE" id="PS51704"/>
    </source>
</evidence>
<dbReference type="Gene3D" id="3.20.20.190">
    <property type="entry name" value="Phosphatidylinositol (PI) phosphodiesterase"/>
    <property type="match status" value="1"/>
</dbReference>
<dbReference type="SUPFAM" id="SSF51695">
    <property type="entry name" value="PLC-like phosphodiesterases"/>
    <property type="match status" value="1"/>
</dbReference>
<sequence length="133" mass="15106">MRGLLGRRRLPPPLPLFPTAKRATQPAMSRILAKINRFLPASRLLRLLLLLAVLSLIPPVFFHFRLRRFHRMREMKCGWIANPPMVCAHGGDSTNAFPNSMEAFQMALDSRVDCIEVDVSRSSDGVLFALHDR</sequence>
<feature type="domain" description="GP-PDE" evidence="5">
    <location>
        <begin position="84"/>
        <end position="133"/>
    </location>
</feature>
<keyword evidence="4" id="KW-0812">Transmembrane</keyword>
<comment type="caution">
    <text evidence="6">The sequence shown here is derived from an EMBL/GenBank/DDBJ whole genome shotgun (WGS) entry which is preliminary data.</text>
</comment>
<name>A0AAV5F012_ELECO</name>